<reference evidence="3 4" key="1">
    <citation type="submission" date="2018-07" db="EMBL/GenBank/DDBJ databases">
        <title>Leeuwenhoekiella genomics.</title>
        <authorList>
            <person name="Tahon G."/>
            <person name="Willems A."/>
        </authorList>
    </citation>
    <scope>NUCLEOTIDE SEQUENCE [LARGE SCALE GENOMIC DNA]</scope>
    <source>
        <strain evidence="3 4">LMG 22550</strain>
    </source>
</reference>
<dbReference type="Proteomes" id="UP000289238">
    <property type="component" value="Unassembled WGS sequence"/>
</dbReference>
<name>A0A4Q0P0W0_9FLAO</name>
<keyword evidence="4" id="KW-1185">Reference proteome</keyword>
<organism evidence="3 4">
    <name type="scientific">Leeuwenhoekiella aequorea</name>
    <dbReference type="NCBI Taxonomy" id="283736"/>
    <lineage>
        <taxon>Bacteria</taxon>
        <taxon>Pseudomonadati</taxon>
        <taxon>Bacteroidota</taxon>
        <taxon>Flavobacteriia</taxon>
        <taxon>Flavobacteriales</taxon>
        <taxon>Flavobacteriaceae</taxon>
        <taxon>Leeuwenhoekiella</taxon>
    </lineage>
</organism>
<dbReference type="EMBL" id="QOVM01000013">
    <property type="protein sequence ID" value="RXG20150.1"/>
    <property type="molecule type" value="Genomic_DNA"/>
</dbReference>
<accession>A0A4Q0P0W0</accession>
<feature type="domain" description="HNH" evidence="1">
    <location>
        <begin position="229"/>
        <end position="285"/>
    </location>
</feature>
<dbReference type="InterPro" id="IPR021961">
    <property type="entry name" value="McrB_DNA-bd"/>
</dbReference>
<proteinExistence type="predicted"/>
<dbReference type="OrthoDB" id="9779761at2"/>
<dbReference type="AlphaFoldDB" id="A0A4Q0P0W0"/>
<dbReference type="InterPro" id="IPR002711">
    <property type="entry name" value="HNH"/>
</dbReference>
<evidence type="ECO:0000259" key="1">
    <source>
        <dbReference type="Pfam" id="PF01844"/>
    </source>
</evidence>
<dbReference type="GO" id="GO:0003676">
    <property type="term" value="F:nucleic acid binding"/>
    <property type="evidence" value="ECO:0007669"/>
    <property type="project" value="InterPro"/>
</dbReference>
<dbReference type="RefSeq" id="WP_128758874.1">
    <property type="nucleotide sequence ID" value="NZ_QOVM01000013.1"/>
</dbReference>
<dbReference type="Gene3D" id="3.30.920.90">
    <property type="match status" value="1"/>
</dbReference>
<dbReference type="Pfam" id="PF12102">
    <property type="entry name" value="MrcB_N"/>
    <property type="match status" value="1"/>
</dbReference>
<evidence type="ECO:0000313" key="3">
    <source>
        <dbReference type="EMBL" id="RXG20150.1"/>
    </source>
</evidence>
<dbReference type="Pfam" id="PF01844">
    <property type="entry name" value="HNH"/>
    <property type="match status" value="1"/>
</dbReference>
<dbReference type="GO" id="GO:0004519">
    <property type="term" value="F:endonuclease activity"/>
    <property type="evidence" value="ECO:0007669"/>
    <property type="project" value="InterPro"/>
</dbReference>
<comment type="caution">
    <text evidence="3">The sequence shown here is derived from an EMBL/GenBank/DDBJ whole genome shotgun (WGS) entry which is preliminary data.</text>
</comment>
<dbReference type="InterPro" id="IPR003615">
    <property type="entry name" value="HNH_nuc"/>
</dbReference>
<protein>
    <submittedName>
        <fullName evidence="3">5-methylcytosine-specific restriction protein A</fullName>
    </submittedName>
</protein>
<dbReference type="CDD" id="cd00085">
    <property type="entry name" value="HNHc"/>
    <property type="match status" value="1"/>
</dbReference>
<evidence type="ECO:0000313" key="4">
    <source>
        <dbReference type="Proteomes" id="UP000289238"/>
    </source>
</evidence>
<evidence type="ECO:0000259" key="2">
    <source>
        <dbReference type="Pfam" id="PF12102"/>
    </source>
</evidence>
<dbReference type="GO" id="GO:0008270">
    <property type="term" value="F:zinc ion binding"/>
    <property type="evidence" value="ECO:0007669"/>
    <property type="project" value="InterPro"/>
</dbReference>
<feature type="domain" description="Type IV methyl-directed restriction enzyme EcoKMcrB subunit DNA-binding" evidence="2">
    <location>
        <begin position="10"/>
        <end position="184"/>
    </location>
</feature>
<sequence length="308" mass="35545">MENILNEPIESYLNEKSKNFGGNELAGKFRNDFPSEIDTLLIDKTRYKTIGSPGKGNWTDCPWIAILDTLITETPQKGYYPVFLFKSDMTGVYLSLNQGVTDVIENYKRNAKEVLKLRAEDFRAKINYKSSEFLTKIKLESNTKNAKHYEAGNIIAKYYPSDNLPSSFELKSDIIKFLDLYESLAYSDNSFSDHTEKNHFETKQIRLHWRIERNTSLGNKVKKLKGYTCEACDMTFKEKYGVLGEKFIEAHHLKPISELGIGKFKVDLENDFAVLCSNCHSMIHKLEDPSDLNKLRNIIKTVHNKELR</sequence>
<gene>
    <name evidence="3" type="ORF">DSM00_3147</name>
</gene>